<dbReference type="Proteomes" id="UP000006327">
    <property type="component" value="Unassembled WGS sequence"/>
</dbReference>
<dbReference type="SMART" id="SM00342">
    <property type="entry name" value="HTH_ARAC"/>
    <property type="match status" value="1"/>
</dbReference>
<dbReference type="InterPro" id="IPR020449">
    <property type="entry name" value="Tscrpt_reg_AraC-type_HTH"/>
</dbReference>
<dbReference type="eggNOG" id="COG2207">
    <property type="taxonomic scope" value="Bacteria"/>
</dbReference>
<keyword evidence="6" id="KW-1185">Reference proteome</keyword>
<evidence type="ECO:0000256" key="1">
    <source>
        <dbReference type="ARBA" id="ARBA00023015"/>
    </source>
</evidence>
<dbReference type="PANTHER" id="PTHR47894">
    <property type="entry name" value="HTH-TYPE TRANSCRIPTIONAL REGULATOR GADX"/>
    <property type="match status" value="1"/>
</dbReference>
<keyword evidence="3" id="KW-0804">Transcription</keyword>
<evidence type="ECO:0000259" key="4">
    <source>
        <dbReference type="PROSITE" id="PS01124"/>
    </source>
</evidence>
<dbReference type="EMBL" id="BAEO01000002">
    <property type="protein sequence ID" value="GAC17018.1"/>
    <property type="molecule type" value="Genomic_DNA"/>
</dbReference>
<feature type="domain" description="HTH araC/xylS-type" evidence="4">
    <location>
        <begin position="246"/>
        <end position="333"/>
    </location>
</feature>
<dbReference type="PRINTS" id="PR00032">
    <property type="entry name" value="HTHARAC"/>
</dbReference>
<dbReference type="GO" id="GO:0005829">
    <property type="term" value="C:cytosol"/>
    <property type="evidence" value="ECO:0007669"/>
    <property type="project" value="TreeGrafter"/>
</dbReference>
<gene>
    <name evidence="5" type="ORF">GARC_0036</name>
</gene>
<dbReference type="OrthoDB" id="6816069at2"/>
<evidence type="ECO:0000313" key="6">
    <source>
        <dbReference type="Proteomes" id="UP000006327"/>
    </source>
</evidence>
<accession>K6YK84</accession>
<dbReference type="Gene3D" id="1.10.10.60">
    <property type="entry name" value="Homeodomain-like"/>
    <property type="match status" value="1"/>
</dbReference>
<name>K6YK84_9ALTE</name>
<sequence>MPTKWLRASLLSGIDKILLEQFSLSISLLENEINFDFNLLKDPDYKLPLTTALKVLDDCAKYTGCQYFGALLANEQNNDHLSLMYSLAKSCNSFDDALSVVFEQRLKRTNGFEWQPSKDEFNAYIKSHIDDISGIDTTQATLFGIIRLFKFFKNITKNKWCPSQIYFTFPAPNNIKYLKKILGADIYFNMKFNGFIFPIKQLSLEMSGQNSKLNTALKDFLTLTGKSSNTNKLTQIKLSIRSLLILNQRCTLTDIAESQHQTTRAIQYYLKKHQLTYQNLLDGVRYNIARDMLIETENSIYKISSLIGFTDSTVFTRSFKKHVGLSPTKYRQEYQDLKLGNNYML</sequence>
<dbReference type="InterPro" id="IPR009057">
    <property type="entry name" value="Homeodomain-like_sf"/>
</dbReference>
<evidence type="ECO:0000256" key="2">
    <source>
        <dbReference type="ARBA" id="ARBA00023125"/>
    </source>
</evidence>
<dbReference type="GO" id="GO:0003700">
    <property type="term" value="F:DNA-binding transcription factor activity"/>
    <property type="evidence" value="ECO:0007669"/>
    <property type="project" value="InterPro"/>
</dbReference>
<evidence type="ECO:0000256" key="3">
    <source>
        <dbReference type="ARBA" id="ARBA00023163"/>
    </source>
</evidence>
<organism evidence="5 6">
    <name type="scientific">Paraglaciecola arctica BSs20135</name>
    <dbReference type="NCBI Taxonomy" id="493475"/>
    <lineage>
        <taxon>Bacteria</taxon>
        <taxon>Pseudomonadati</taxon>
        <taxon>Pseudomonadota</taxon>
        <taxon>Gammaproteobacteria</taxon>
        <taxon>Alteromonadales</taxon>
        <taxon>Alteromonadaceae</taxon>
        <taxon>Paraglaciecola</taxon>
    </lineage>
</organism>
<evidence type="ECO:0000313" key="5">
    <source>
        <dbReference type="EMBL" id="GAC17018.1"/>
    </source>
</evidence>
<dbReference type="AlphaFoldDB" id="K6YK84"/>
<dbReference type="STRING" id="493475.GARC_0036"/>
<protein>
    <recommendedName>
        <fullName evidence="4">HTH araC/xylS-type domain-containing protein</fullName>
    </recommendedName>
</protein>
<dbReference type="SUPFAM" id="SSF46689">
    <property type="entry name" value="Homeodomain-like"/>
    <property type="match status" value="1"/>
</dbReference>
<dbReference type="Pfam" id="PF12625">
    <property type="entry name" value="Arabinose_bd"/>
    <property type="match status" value="1"/>
</dbReference>
<dbReference type="PANTHER" id="PTHR47894:SF4">
    <property type="entry name" value="HTH-TYPE TRANSCRIPTIONAL REGULATOR GADX"/>
    <property type="match status" value="1"/>
</dbReference>
<dbReference type="RefSeq" id="WP_007615421.1">
    <property type="nucleotide sequence ID" value="NZ_BAEO01000002.1"/>
</dbReference>
<dbReference type="PROSITE" id="PS01124">
    <property type="entry name" value="HTH_ARAC_FAMILY_2"/>
    <property type="match status" value="1"/>
</dbReference>
<proteinExistence type="predicted"/>
<reference evidence="5 6" key="1">
    <citation type="journal article" date="2017" name="Antonie Van Leeuwenhoek">
        <title>Rhizobium rhizosphaerae sp. nov., a novel species isolated from rice rhizosphere.</title>
        <authorList>
            <person name="Zhao J.J."/>
            <person name="Zhang J."/>
            <person name="Zhang R.J."/>
            <person name="Zhang C.W."/>
            <person name="Yin H.Q."/>
            <person name="Zhang X.X."/>
        </authorList>
    </citation>
    <scope>NUCLEOTIDE SEQUENCE [LARGE SCALE GENOMIC DNA]</scope>
    <source>
        <strain evidence="5 6">BSs20135</strain>
    </source>
</reference>
<dbReference type="InterPro" id="IPR032687">
    <property type="entry name" value="AraC-type_N"/>
</dbReference>
<keyword evidence="2" id="KW-0238">DNA-binding</keyword>
<comment type="caution">
    <text evidence="5">The sequence shown here is derived from an EMBL/GenBank/DDBJ whole genome shotgun (WGS) entry which is preliminary data.</text>
</comment>
<dbReference type="Pfam" id="PF12833">
    <property type="entry name" value="HTH_18"/>
    <property type="match status" value="1"/>
</dbReference>
<dbReference type="GO" id="GO:0000976">
    <property type="term" value="F:transcription cis-regulatory region binding"/>
    <property type="evidence" value="ECO:0007669"/>
    <property type="project" value="TreeGrafter"/>
</dbReference>
<dbReference type="InterPro" id="IPR018060">
    <property type="entry name" value="HTH_AraC"/>
</dbReference>
<keyword evidence="1" id="KW-0805">Transcription regulation</keyword>